<dbReference type="GO" id="GO:0003676">
    <property type="term" value="F:nucleic acid binding"/>
    <property type="evidence" value="ECO:0007669"/>
    <property type="project" value="InterPro"/>
</dbReference>
<keyword evidence="3" id="KW-1185">Reference proteome</keyword>
<dbReference type="InterPro" id="IPR036397">
    <property type="entry name" value="RNaseH_sf"/>
</dbReference>
<name>A0A2X0MR12_9BASI</name>
<evidence type="ECO:0000313" key="2">
    <source>
        <dbReference type="EMBL" id="SGZ27886.1"/>
    </source>
</evidence>
<protein>
    <submittedName>
        <fullName evidence="2">BQ5605_C026g10214 protein</fullName>
    </submittedName>
</protein>
<dbReference type="SUPFAM" id="SSF56672">
    <property type="entry name" value="DNA/RNA polymerases"/>
    <property type="match status" value="1"/>
</dbReference>
<dbReference type="PROSITE" id="PS51900">
    <property type="entry name" value="CB"/>
    <property type="match status" value="1"/>
</dbReference>
<feature type="domain" description="Core-binding (CB)" evidence="1">
    <location>
        <begin position="1181"/>
        <end position="1267"/>
    </location>
</feature>
<reference evidence="2 3" key="1">
    <citation type="submission" date="2016-11" db="EMBL/GenBank/DDBJ databases">
        <authorList>
            <person name="Jaros S."/>
            <person name="Januszkiewicz K."/>
            <person name="Wedrychowicz H."/>
        </authorList>
    </citation>
    <scope>NUCLEOTIDE SEQUENCE [LARGE SCALE GENOMIC DNA]</scope>
</reference>
<evidence type="ECO:0000313" key="3">
    <source>
        <dbReference type="Proteomes" id="UP000249464"/>
    </source>
</evidence>
<evidence type="ECO:0000259" key="1">
    <source>
        <dbReference type="PROSITE" id="PS51900"/>
    </source>
</evidence>
<dbReference type="STRING" id="796604.A0A2X0MR12"/>
<sequence>MSLPPLEKDNPIPCSLKRTVDAIKLVDAALSADMLTEDARRDLITKLSLEACSTRNHPSGDIKLVFWLGQLRAIPTDTLLAINNLSELHPVIAHALVSGDGYYRKRATLAALTTPDAPLAEGAFHVAQAVPAAAAVPRPPSIVMIEGVGEVPSYHLNALPRGTDGIVIVEKRLFVFSTQFDATQFPVGCLAQLVTSPRGMLVSTQDAIDDEEHNWADVESERMEQLMRLAGSPAPAPAPARPPIHRAQMAPLQAHLAPPTQQYPSVYQPTSPAIHVPTAEPADDEDRRYRLERLNAAHAAPAYSADPKTAAGIIRLKLQRQGEIKMDVIEVMKIMCGAYIDVCDIVHPQEAELFDSYTDENGIEFTGIQARAQRKASKVKTPVTDFPEYLRALKEIQAVENEVFGTWAGADWSHYLKFLDDMHAGVHSGMKGSKLPIAFDEHFRTLRSEPSATVTSLLEANASHSVYVNIIIKVATLASQLSTQPALEERTFRKHHLPSASGPAKKRSTLSKIDWICMRFNRGQAHPVETCRLEHICWDCETEGHRSGDRICSNLKAGIGGRLAQMAANSEDQVPLLPHTLPPPGHPPPSLLTGIGPAPRIQHQFHFEAPTSDPPSTPLLTSSATGLAGPLARATFTPAQLHSIQRAQRMYPSQFNFVRTIKDDLFETLLCSHPDQDLVQSFVLGFRSEGFEPEHDGSVASGDDPSTINFPCSETHQSFIQSTIDEEVGKGWLSAGMSFPIPGATYSSVFVVESTNHRMCVVADHTRSGLNDGISRAALLWKLDVSSAFKVLVMSKNWQARQGIAIKRRLPDGDLVTWYHIEWHGVFGCRAMPYLWTRFMLLVVWIAQQSYGIKYPLAYMDDAFGVDVSGTLVPFVHNGVQYIIPSQQAQMADLWQSLGLPFKLSPGKAPFGWQVTITGINCDLDDFSISLTPKAIDDLATVIQAFLDFPGRCPPLRQWRQMTGWLSWALNVAPQAHPHVTPLYNKTGSKTWANTGVPLNLKVRELLASIARLLAATPRLDLNATSLTRWSIDDADLVIYTDACLQNDDHTGAGLGFWFTLPGGCHYFATHPGRTFERIQFAEALTVVIALDIATSGAFGSFQRVLVRTDSAPAVCALDSGACSDTPFLPLRTLTLRAFTISASHRFDLNVQHVVGDAVMTTYRPGGGRGVSFASRPLPGPSLRGLVHPLSDDLEFSDELVLRALEPRTRSDYQRSLRQWLTYVQVQNDMGFNISCHPTVSTLRAFIAHRYRSVTAVHQTLSGLAHF</sequence>
<dbReference type="Gene3D" id="3.30.420.10">
    <property type="entry name" value="Ribonuclease H-like superfamily/Ribonuclease H"/>
    <property type="match status" value="1"/>
</dbReference>
<accession>A0A2X0MR12</accession>
<dbReference type="InterPro" id="IPR044068">
    <property type="entry name" value="CB"/>
</dbReference>
<dbReference type="Proteomes" id="UP000249464">
    <property type="component" value="Unassembled WGS sequence"/>
</dbReference>
<gene>
    <name evidence="2" type="primary">BQ5605_C026g10214</name>
    <name evidence="2" type="ORF">BQ5605_C026G10214</name>
</gene>
<dbReference type="AlphaFoldDB" id="A0A2X0MR12"/>
<proteinExistence type="predicted"/>
<organism evidence="2 3">
    <name type="scientific">Microbotryum silenes-dioicae</name>
    <dbReference type="NCBI Taxonomy" id="796604"/>
    <lineage>
        <taxon>Eukaryota</taxon>
        <taxon>Fungi</taxon>
        <taxon>Dikarya</taxon>
        <taxon>Basidiomycota</taxon>
        <taxon>Pucciniomycotina</taxon>
        <taxon>Microbotryomycetes</taxon>
        <taxon>Microbotryales</taxon>
        <taxon>Microbotryaceae</taxon>
        <taxon>Microbotryum</taxon>
    </lineage>
</organism>
<dbReference type="InterPro" id="IPR043502">
    <property type="entry name" value="DNA/RNA_pol_sf"/>
</dbReference>
<dbReference type="EMBL" id="FQNC01000088">
    <property type="protein sequence ID" value="SGZ27886.1"/>
    <property type="molecule type" value="Genomic_DNA"/>
</dbReference>